<evidence type="ECO:0000313" key="2">
    <source>
        <dbReference type="EMBL" id="LAA70411.1"/>
    </source>
</evidence>
<sequence>MFLDAQKAFNNLNWQFLIQKIYNMNLGTTFENIITTIYGTQQANITINGKYTRPIKIEKGVRQGCPLSPLLFILSLETSLMRIRQNPDIKGLKVKNEEYKLQAFVDDMIFFIEEPIERGQKLMKELEQFGVVAGLKINTKKTKLMTKNLTGKQKLELEKAMELQVIKKVKYLGIWLTAHCKTLKENNYDKLMQQVKKDLETWVKLQLSLLGRIATIKMNILPKFLYIFQMIPIKVHRKFFEEFNKIIAEFIWQGKKPRINLKAMQDMKSRGGRHSQIGSCTTTSVASLVWLKEWVNLTNRRILVLEGHNLQRGWHAFLWDIGKTNQKYGHRQLIKDSLLTN</sequence>
<name>A0A2D4HEL7_MICLE</name>
<organism evidence="2">
    <name type="scientific">Micrurus lemniscatus lemniscatus</name>
    <dbReference type="NCBI Taxonomy" id="129467"/>
    <lineage>
        <taxon>Eukaryota</taxon>
        <taxon>Metazoa</taxon>
        <taxon>Chordata</taxon>
        <taxon>Craniata</taxon>
        <taxon>Vertebrata</taxon>
        <taxon>Euteleostomi</taxon>
        <taxon>Lepidosauria</taxon>
        <taxon>Squamata</taxon>
        <taxon>Bifurcata</taxon>
        <taxon>Unidentata</taxon>
        <taxon>Episquamata</taxon>
        <taxon>Toxicofera</taxon>
        <taxon>Serpentes</taxon>
        <taxon>Colubroidea</taxon>
        <taxon>Elapidae</taxon>
        <taxon>Elapinae</taxon>
        <taxon>Micrurus</taxon>
    </lineage>
</organism>
<dbReference type="Pfam" id="PF00078">
    <property type="entry name" value="RVT_1"/>
    <property type="match status" value="1"/>
</dbReference>
<reference evidence="2" key="2">
    <citation type="submission" date="2017-11" db="EMBL/GenBank/DDBJ databases">
        <title>Coralsnake Venomics: Analyses of Venom Gland Transcriptomes and Proteomes of Six Brazilian Taxa.</title>
        <authorList>
            <person name="Aird S.D."/>
            <person name="Jorge da Silva N."/>
            <person name="Qiu L."/>
            <person name="Villar-Briones A."/>
            <person name="Aparecida-Saddi V."/>
            <person name="Campos-Telles M.P."/>
            <person name="Grau M."/>
            <person name="Mikheyev A.S."/>
        </authorList>
    </citation>
    <scope>NUCLEOTIDE SEQUENCE</scope>
    <source>
        <tissue evidence="2">Venom_gland</tissue>
    </source>
</reference>
<feature type="domain" description="Reverse transcriptase" evidence="1">
    <location>
        <begin position="1"/>
        <end position="176"/>
    </location>
</feature>
<reference evidence="2" key="1">
    <citation type="submission" date="2017-07" db="EMBL/GenBank/DDBJ databases">
        <authorList>
            <person name="Mikheyev A."/>
            <person name="Grau M."/>
        </authorList>
    </citation>
    <scope>NUCLEOTIDE SEQUENCE</scope>
    <source>
        <tissue evidence="2">Venom_gland</tissue>
    </source>
</reference>
<evidence type="ECO:0000259" key="1">
    <source>
        <dbReference type="PROSITE" id="PS50878"/>
    </source>
</evidence>
<dbReference type="PROSITE" id="PS50878">
    <property type="entry name" value="RT_POL"/>
    <property type="match status" value="1"/>
</dbReference>
<dbReference type="EMBL" id="IACK01015089">
    <property type="protein sequence ID" value="LAA70411.1"/>
    <property type="molecule type" value="Transcribed_RNA"/>
</dbReference>
<dbReference type="SUPFAM" id="SSF56672">
    <property type="entry name" value="DNA/RNA polymerases"/>
    <property type="match status" value="1"/>
</dbReference>
<dbReference type="InterPro" id="IPR000477">
    <property type="entry name" value="RT_dom"/>
</dbReference>
<accession>A0A2D4HEL7</accession>
<proteinExistence type="predicted"/>
<dbReference type="PANTHER" id="PTHR31635:SF196">
    <property type="entry name" value="REVERSE TRANSCRIPTASE DOMAIN-CONTAINING PROTEIN-RELATED"/>
    <property type="match status" value="1"/>
</dbReference>
<dbReference type="PANTHER" id="PTHR31635">
    <property type="entry name" value="REVERSE TRANSCRIPTASE DOMAIN-CONTAINING PROTEIN-RELATED"/>
    <property type="match status" value="1"/>
</dbReference>
<protein>
    <recommendedName>
        <fullName evidence="1">Reverse transcriptase domain-containing protein</fullName>
    </recommendedName>
</protein>
<dbReference type="AlphaFoldDB" id="A0A2D4HEL7"/>
<dbReference type="InterPro" id="IPR043502">
    <property type="entry name" value="DNA/RNA_pol_sf"/>
</dbReference>